<dbReference type="EC" id="2.4.1.250" evidence="3"/>
<dbReference type="InterPro" id="IPR028098">
    <property type="entry name" value="Glyco_trans_4-like_N"/>
</dbReference>
<dbReference type="SUPFAM" id="SSF53756">
    <property type="entry name" value="UDP-Glycosyltransferase/glycogen phosphorylase"/>
    <property type="match status" value="1"/>
</dbReference>
<sequence length="408" mass="44169">MKLIFFNRFFHPDTSATSQMLSDLAFHLASRGIDVHVVTSRSTEAGAASLERVRGVTIHRVSTAPGAPHGLPRRALAYAAFYRAARRAAAELAGPGDVVVLKTDPPLLSAAVSRVALRKGATVVNWIQDLFPEVAERHGVPGARGPLGALLRWIRNRSLRLASRIVVIGDQMAAHVGKQDGIDPGKIAVIHNWADGQVIQPMPPASNTFRKGWALTDAFVVGYSGNLGRVHEFDTLLDAAKLLNAEKDICFLFVGRGPRLAEVRRRVETERIANVRFEPPQSRDSLSQSLGVPDVHVSTLLPCFEGLVHPSKLYGVMAAGRPTLFIGDQRGETACILDRDGSGVSVATGNSEAVAREIRALRDDPARRQSMGEHARRALDAKYDMRIALSQWESLLGSVGVTMGTVAH</sequence>
<evidence type="ECO:0000313" key="3">
    <source>
        <dbReference type="EMBL" id="QJR11701.1"/>
    </source>
</evidence>
<dbReference type="Gene3D" id="3.40.50.2000">
    <property type="entry name" value="Glycogen Phosphorylase B"/>
    <property type="match status" value="2"/>
</dbReference>
<dbReference type="GO" id="GO:0102710">
    <property type="term" value="F:D-inositol-3-phosphate glycosyltransferase activity"/>
    <property type="evidence" value="ECO:0007669"/>
    <property type="project" value="UniProtKB-EC"/>
</dbReference>
<feature type="domain" description="Glycosyl transferase family 1" evidence="1">
    <location>
        <begin position="213"/>
        <end position="377"/>
    </location>
</feature>
<evidence type="ECO:0000259" key="2">
    <source>
        <dbReference type="Pfam" id="PF13439"/>
    </source>
</evidence>
<evidence type="ECO:0000313" key="4">
    <source>
        <dbReference type="Proteomes" id="UP000501534"/>
    </source>
</evidence>
<dbReference type="CDD" id="cd03794">
    <property type="entry name" value="GT4_WbuB-like"/>
    <property type="match status" value="1"/>
</dbReference>
<dbReference type="AlphaFoldDB" id="A0A6M4GWM9"/>
<feature type="domain" description="Glycosyltransferase subfamily 4-like N-terminal" evidence="2">
    <location>
        <begin position="21"/>
        <end position="195"/>
    </location>
</feature>
<reference evidence="3 4" key="1">
    <citation type="submission" date="2020-04" db="EMBL/GenBank/DDBJ databases">
        <title>Usitatibacter rugosus gen. nov., sp. nov. and Usitatibacter palustris sp. nov., novel members of Usitatibacteraceae fam. nov. within the order Nitrosomonadales isolated from soil.</title>
        <authorList>
            <person name="Huber K.J."/>
            <person name="Neumann-Schaal M."/>
            <person name="Geppert A."/>
            <person name="Luckner M."/>
            <person name="Wanner G."/>
            <person name="Overmann J."/>
        </authorList>
    </citation>
    <scope>NUCLEOTIDE SEQUENCE [LARGE SCALE GENOMIC DNA]</scope>
    <source>
        <strain evidence="3 4">0125_3</strain>
    </source>
</reference>
<dbReference type="Pfam" id="PF00534">
    <property type="entry name" value="Glycos_transf_1"/>
    <property type="match status" value="1"/>
</dbReference>
<dbReference type="EMBL" id="CP053069">
    <property type="protein sequence ID" value="QJR11701.1"/>
    <property type="molecule type" value="Genomic_DNA"/>
</dbReference>
<accession>A0A6M4GWM9</accession>
<keyword evidence="3" id="KW-0808">Transferase</keyword>
<organism evidence="3 4">
    <name type="scientific">Usitatibacter rugosus</name>
    <dbReference type="NCBI Taxonomy" id="2732067"/>
    <lineage>
        <taxon>Bacteria</taxon>
        <taxon>Pseudomonadati</taxon>
        <taxon>Pseudomonadota</taxon>
        <taxon>Betaproteobacteria</taxon>
        <taxon>Nitrosomonadales</taxon>
        <taxon>Usitatibacteraceae</taxon>
        <taxon>Usitatibacter</taxon>
    </lineage>
</organism>
<proteinExistence type="predicted"/>
<evidence type="ECO:0000259" key="1">
    <source>
        <dbReference type="Pfam" id="PF00534"/>
    </source>
</evidence>
<dbReference type="RefSeq" id="WP_171093261.1">
    <property type="nucleotide sequence ID" value="NZ_CP053069.1"/>
</dbReference>
<dbReference type="InterPro" id="IPR001296">
    <property type="entry name" value="Glyco_trans_1"/>
</dbReference>
<gene>
    <name evidence="3" type="primary">mshA_2</name>
    <name evidence="3" type="ORF">DSM104443_02783</name>
</gene>
<dbReference type="KEGG" id="uru:DSM104443_02783"/>
<protein>
    <submittedName>
        <fullName evidence="3">D-inositol-3-phosphate glycosyltransferase</fullName>
        <ecNumber evidence="3">2.4.1.250</ecNumber>
    </submittedName>
</protein>
<dbReference type="Proteomes" id="UP000501534">
    <property type="component" value="Chromosome"/>
</dbReference>
<keyword evidence="4" id="KW-1185">Reference proteome</keyword>
<dbReference type="Pfam" id="PF13439">
    <property type="entry name" value="Glyco_transf_4"/>
    <property type="match status" value="1"/>
</dbReference>
<name>A0A6M4GWM9_9PROT</name>
<dbReference type="PANTHER" id="PTHR12526">
    <property type="entry name" value="GLYCOSYLTRANSFERASE"/>
    <property type="match status" value="1"/>
</dbReference>
<keyword evidence="3" id="KW-0328">Glycosyltransferase</keyword>